<dbReference type="AlphaFoldDB" id="A0A7H9CPN2"/>
<evidence type="ECO:0000256" key="6">
    <source>
        <dbReference type="SAM" id="Coils"/>
    </source>
</evidence>
<dbReference type="Pfam" id="PF00350">
    <property type="entry name" value="Dynamin_N"/>
    <property type="match status" value="1"/>
</dbReference>
<evidence type="ECO:0000256" key="5">
    <source>
        <dbReference type="ARBA" id="ARBA00023136"/>
    </source>
</evidence>
<dbReference type="GO" id="GO:0016020">
    <property type="term" value="C:membrane"/>
    <property type="evidence" value="ECO:0007669"/>
    <property type="project" value="UniProtKB-SubCell"/>
</dbReference>
<evidence type="ECO:0000259" key="7">
    <source>
        <dbReference type="Pfam" id="PF00350"/>
    </source>
</evidence>
<dbReference type="RefSeq" id="WP_179975269.1">
    <property type="nucleotide sequence ID" value="NZ_CP049075.1"/>
</dbReference>
<feature type="domain" description="Dynamin N-terminal" evidence="7">
    <location>
        <begin position="177"/>
        <end position="344"/>
    </location>
</feature>
<organism evidence="8 9">
    <name type="scientific">Candidatus Campylobacter infans</name>
    <dbReference type="NCBI Taxonomy" id="2561898"/>
    <lineage>
        <taxon>Bacteria</taxon>
        <taxon>Pseudomonadati</taxon>
        <taxon>Campylobacterota</taxon>
        <taxon>Epsilonproteobacteria</taxon>
        <taxon>Campylobacterales</taxon>
        <taxon>Campylobacteraceae</taxon>
        <taxon>Campylobacter</taxon>
    </lineage>
</organism>
<accession>A0A7H9CPN2</accession>
<protein>
    <submittedName>
        <fullName evidence="8">GTP-binding protein (Dynamin domain)</fullName>
    </submittedName>
</protein>
<feature type="coiled-coil region" evidence="6">
    <location>
        <begin position="643"/>
        <end position="695"/>
    </location>
</feature>
<keyword evidence="6" id="KW-0175">Coiled coil</keyword>
<dbReference type="EMBL" id="CP049075">
    <property type="protein sequence ID" value="QLI06214.1"/>
    <property type="molecule type" value="Genomic_DNA"/>
</dbReference>
<evidence type="ECO:0000313" key="8">
    <source>
        <dbReference type="EMBL" id="QLI06214.1"/>
    </source>
</evidence>
<gene>
    <name evidence="8" type="ORF">CINF_1745</name>
</gene>
<keyword evidence="2" id="KW-0547">Nucleotide-binding</keyword>
<dbReference type="InterPro" id="IPR045063">
    <property type="entry name" value="Dynamin_N"/>
</dbReference>
<keyword evidence="5" id="KW-0472">Membrane</keyword>
<evidence type="ECO:0000256" key="2">
    <source>
        <dbReference type="ARBA" id="ARBA00022741"/>
    </source>
</evidence>
<keyword evidence="3" id="KW-0378">Hydrolase</keyword>
<evidence type="ECO:0000256" key="4">
    <source>
        <dbReference type="ARBA" id="ARBA00023134"/>
    </source>
</evidence>
<dbReference type="InterPro" id="IPR027417">
    <property type="entry name" value="P-loop_NTPase"/>
</dbReference>
<dbReference type="SUPFAM" id="SSF52540">
    <property type="entry name" value="P-loop containing nucleoside triphosphate hydrolases"/>
    <property type="match status" value="1"/>
</dbReference>
<reference evidence="8 9" key="1">
    <citation type="submission" date="2020-02" db="EMBL/GenBank/DDBJ databases">
        <title>Complete genome sequence of the novel Campylobacter species Candidatus Campylobacter infans.</title>
        <authorList>
            <person name="Duim B."/>
            <person name="Zomer A."/>
            <person name="van der Graaf L."/>
            <person name="Wagenaar J."/>
        </authorList>
    </citation>
    <scope>NUCLEOTIDE SEQUENCE [LARGE SCALE GENOMIC DNA]</scope>
    <source>
        <strain evidence="8 9">19S00001</strain>
    </source>
</reference>
<dbReference type="Proteomes" id="UP000509414">
    <property type="component" value="Chromosome"/>
</dbReference>
<proteinExistence type="predicted"/>
<dbReference type="Gene3D" id="3.40.50.300">
    <property type="entry name" value="P-loop containing nucleotide triphosphate hydrolases"/>
    <property type="match status" value="1"/>
</dbReference>
<keyword evidence="9" id="KW-1185">Reference proteome</keyword>
<keyword evidence="4" id="KW-0342">GTP-binding</keyword>
<dbReference type="GO" id="GO:0003924">
    <property type="term" value="F:GTPase activity"/>
    <property type="evidence" value="ECO:0007669"/>
    <property type="project" value="InterPro"/>
</dbReference>
<sequence>MKARIDELLQQIWGFNKLYIDYKEIKNLSAQTAAIILATNPQNYERFASLDSFKELFKNLDLELNLYNLELLQSSAIFNVNALKIKRAELLEALKILSKENLCEFSHFEKISTFLNELKLKDLATSAQLNTSFLQNLASLNEIYKSLCEYFKISKQTSLYQRLENAEQNANNSRFYVAITGVINAGKSSTLNALMGQNILGVSNIPETASISVLSYAKQKHAKIEFLDKSLQELMGLEIKDLSELSASLDELKNYTGANSTLARYIKQSEIFLDLEILKDGLSIVDTPGLDDAVIWREELTKSYINKCDYILHLMNAAQASSKKDMLFICEVLQNAKSSEFGVVLTHIDELDETELKSALEYTKQSIKTELKECGFDESLANKVHYFMLSAPKNIGINELKAHLYESFFGQNSKKASIILQNYKKELGLIISSLINEASQSLSALISQNKDDNINSLLAKQNAILNAKNQINSKLENIFNDLAKQIEQKNEISSICANLAGRVIADIKYTKDKKSKINFDRINIICASGINDMLLDLLRDSRAKLDLGAVFDDIKLRFNLTNLPDLSFNAREYLQKNAPRPSFNDLNNALKNAIKNESDLSKLNLNIQNLLNDFISTLNPLKLVSDLLKICVDELKNSTNLAINSIQQNLNEQSSQLQTLLDQAKEDKAKLKELKENKENELEFLQNLLTRLKEC</sequence>
<evidence type="ECO:0000313" key="9">
    <source>
        <dbReference type="Proteomes" id="UP000509414"/>
    </source>
</evidence>
<comment type="subcellular location">
    <subcellularLocation>
        <location evidence="1">Membrane</location>
    </subcellularLocation>
</comment>
<dbReference type="GO" id="GO:0005525">
    <property type="term" value="F:GTP binding"/>
    <property type="evidence" value="ECO:0007669"/>
    <property type="project" value="UniProtKB-KW"/>
</dbReference>
<dbReference type="PANTHER" id="PTHR10465:SF0">
    <property type="entry name" value="SARCALUMENIN"/>
    <property type="match status" value="1"/>
</dbReference>
<name>A0A7H9CPN2_9BACT</name>
<evidence type="ECO:0000256" key="3">
    <source>
        <dbReference type="ARBA" id="ARBA00022801"/>
    </source>
</evidence>
<dbReference type="KEGG" id="cinf:CINF_1745"/>
<evidence type="ECO:0000256" key="1">
    <source>
        <dbReference type="ARBA" id="ARBA00004370"/>
    </source>
</evidence>
<dbReference type="PANTHER" id="PTHR10465">
    <property type="entry name" value="TRANSMEMBRANE GTPASE FZO1"/>
    <property type="match status" value="1"/>
</dbReference>
<dbReference type="InterPro" id="IPR027094">
    <property type="entry name" value="Mitofusin_fam"/>
</dbReference>